<dbReference type="InterPro" id="IPR013083">
    <property type="entry name" value="Znf_RING/FYVE/PHD"/>
</dbReference>
<protein>
    <submittedName>
        <fullName evidence="3">Ubiquitin-hydrolase Zn-finger-containing protein</fullName>
    </submittedName>
</protein>
<keyword evidence="3" id="KW-0378">Hydrolase</keyword>
<reference evidence="3 4" key="1">
    <citation type="submission" date="2017-01" db="EMBL/GenBank/DDBJ databases">
        <authorList>
            <person name="Mah S.A."/>
            <person name="Swanson W.J."/>
            <person name="Moy G.W."/>
            <person name="Vacquier V.D."/>
        </authorList>
    </citation>
    <scope>NUCLEOTIDE SEQUENCE [LARGE SCALE GENOMIC DNA]</scope>
    <source>
        <strain evidence="3 4">DSM 45758</strain>
    </source>
</reference>
<dbReference type="AlphaFoldDB" id="A0A1N7FDP7"/>
<dbReference type="Pfam" id="PF02148">
    <property type="entry name" value="zf-UBP"/>
    <property type="match status" value="1"/>
</dbReference>
<accession>A0A1N7FDP7</accession>
<dbReference type="GO" id="GO:0008270">
    <property type="term" value="F:zinc ion binding"/>
    <property type="evidence" value="ECO:0007669"/>
    <property type="project" value="InterPro"/>
</dbReference>
<proteinExistence type="predicted"/>
<evidence type="ECO:0000313" key="3">
    <source>
        <dbReference type="EMBL" id="SIR98443.1"/>
    </source>
</evidence>
<gene>
    <name evidence="3" type="ORF">SAMN05444858_13422</name>
</gene>
<dbReference type="EMBL" id="FTNF01000034">
    <property type="protein sequence ID" value="SIR98443.1"/>
    <property type="molecule type" value="Genomic_DNA"/>
</dbReference>
<feature type="domain" description="UBP-type" evidence="2">
    <location>
        <begin position="1"/>
        <end position="110"/>
    </location>
</feature>
<organism evidence="3 4">
    <name type="scientific">Micromonospora avicenniae</name>
    <dbReference type="NCBI Taxonomy" id="1198245"/>
    <lineage>
        <taxon>Bacteria</taxon>
        <taxon>Bacillati</taxon>
        <taxon>Actinomycetota</taxon>
        <taxon>Actinomycetes</taxon>
        <taxon>Micromonosporales</taxon>
        <taxon>Micromonosporaceae</taxon>
        <taxon>Micromonospora</taxon>
    </lineage>
</organism>
<dbReference type="InterPro" id="IPR001607">
    <property type="entry name" value="Znf_UBP"/>
</dbReference>
<keyword evidence="4" id="KW-1185">Reference proteome</keyword>
<name>A0A1N7FDP7_9ACTN</name>
<dbReference type="SUPFAM" id="SSF57850">
    <property type="entry name" value="RING/U-box"/>
    <property type="match status" value="1"/>
</dbReference>
<dbReference type="Gene3D" id="3.30.40.10">
    <property type="entry name" value="Zinc/RING finger domain, C3HC4 (zinc finger)"/>
    <property type="match status" value="1"/>
</dbReference>
<evidence type="ECO:0000259" key="2">
    <source>
        <dbReference type="PROSITE" id="PS50271"/>
    </source>
</evidence>
<feature type="region of interest" description="Disordered" evidence="1">
    <location>
        <begin position="96"/>
        <end position="127"/>
    </location>
</feature>
<evidence type="ECO:0000313" key="4">
    <source>
        <dbReference type="Proteomes" id="UP000186004"/>
    </source>
</evidence>
<sequence length="127" mass="13555">MSDQFEPGSEPADVTAAIDPAALPSGTGCLECDSTGGWWFHLRRCAACGHIGCCDSSPSQHATAHAAATGHPIIQSFEPGESWFWDYSNDQFYKSGPALAEPSSHPLDQPAPGPHGRVPADWQTRLH</sequence>
<dbReference type="STRING" id="1198245.SAMN05444858_13422"/>
<dbReference type="Proteomes" id="UP000186004">
    <property type="component" value="Unassembled WGS sequence"/>
</dbReference>
<dbReference type="RefSeq" id="WP_245828615.1">
    <property type="nucleotide sequence ID" value="NZ_FTNF01000034.1"/>
</dbReference>
<dbReference type="PROSITE" id="PS50271">
    <property type="entry name" value="ZF_UBP"/>
    <property type="match status" value="1"/>
</dbReference>
<dbReference type="GO" id="GO:0016787">
    <property type="term" value="F:hydrolase activity"/>
    <property type="evidence" value="ECO:0007669"/>
    <property type="project" value="UniProtKB-KW"/>
</dbReference>
<evidence type="ECO:0000256" key="1">
    <source>
        <dbReference type="SAM" id="MobiDB-lite"/>
    </source>
</evidence>